<feature type="domain" description="Glutaredoxin" evidence="4">
    <location>
        <begin position="105"/>
        <end position="169"/>
    </location>
</feature>
<protein>
    <recommendedName>
        <fullName evidence="4">Glutaredoxin domain-containing protein</fullName>
    </recommendedName>
</protein>
<dbReference type="GO" id="GO:0006879">
    <property type="term" value="P:intracellular iron ion homeostasis"/>
    <property type="evidence" value="ECO:0007669"/>
    <property type="project" value="TreeGrafter"/>
</dbReference>
<dbReference type="Pfam" id="PF00462">
    <property type="entry name" value="Glutaredoxin"/>
    <property type="match status" value="2"/>
</dbReference>
<dbReference type="PROSITE" id="PS51354">
    <property type="entry name" value="GLUTAREDOXIN_2"/>
    <property type="match status" value="2"/>
</dbReference>
<dbReference type="FunFam" id="3.40.30.10:FF:000012">
    <property type="entry name" value="Monothiol glutaredoxin"/>
    <property type="match status" value="2"/>
</dbReference>
<evidence type="ECO:0000313" key="5">
    <source>
        <dbReference type="EMBL" id="RKP02234.1"/>
    </source>
</evidence>
<dbReference type="GO" id="GO:0051537">
    <property type="term" value="F:2 iron, 2 sulfur cluster binding"/>
    <property type="evidence" value="ECO:0007669"/>
    <property type="project" value="TreeGrafter"/>
</dbReference>
<keyword evidence="6" id="KW-1185">Reference proteome</keyword>
<dbReference type="CDD" id="cd03028">
    <property type="entry name" value="GRX_PICOT_like"/>
    <property type="match status" value="2"/>
</dbReference>
<dbReference type="InterPro" id="IPR036249">
    <property type="entry name" value="Thioredoxin-like_sf"/>
</dbReference>
<dbReference type="GO" id="GO:0005829">
    <property type="term" value="C:cytosol"/>
    <property type="evidence" value="ECO:0007669"/>
    <property type="project" value="TreeGrafter"/>
</dbReference>
<dbReference type="PANTHER" id="PTHR10293:SF73">
    <property type="entry name" value="GLUTAREDOXIN-3"/>
    <property type="match status" value="1"/>
</dbReference>
<proteinExistence type="predicted"/>
<keyword evidence="2" id="KW-0408">Iron</keyword>
<evidence type="ECO:0000256" key="1">
    <source>
        <dbReference type="ARBA" id="ARBA00022723"/>
    </source>
</evidence>
<dbReference type="InterPro" id="IPR033658">
    <property type="entry name" value="GRX_PICOT-like"/>
</dbReference>
<dbReference type="NCBIfam" id="TIGR00365">
    <property type="entry name" value="Grx4 family monothiol glutaredoxin"/>
    <property type="match status" value="1"/>
</dbReference>
<evidence type="ECO:0000256" key="2">
    <source>
        <dbReference type="ARBA" id="ARBA00023004"/>
    </source>
</evidence>
<gene>
    <name evidence="5" type="ORF">CXG81DRAFT_10984</name>
</gene>
<dbReference type="Gene3D" id="3.40.30.10">
    <property type="entry name" value="Glutaredoxin"/>
    <property type="match status" value="3"/>
</dbReference>
<dbReference type="GO" id="GO:0046872">
    <property type="term" value="F:metal ion binding"/>
    <property type="evidence" value="ECO:0007669"/>
    <property type="project" value="UniProtKB-KW"/>
</dbReference>
<dbReference type="GO" id="GO:0015036">
    <property type="term" value="F:disulfide oxidoreductase activity"/>
    <property type="evidence" value="ECO:0007669"/>
    <property type="project" value="UniProtKB-ARBA"/>
</dbReference>
<keyword evidence="3" id="KW-0411">Iron-sulfur</keyword>
<evidence type="ECO:0000259" key="4">
    <source>
        <dbReference type="Pfam" id="PF00462"/>
    </source>
</evidence>
<dbReference type="PANTHER" id="PTHR10293">
    <property type="entry name" value="GLUTAREDOXIN FAMILY MEMBER"/>
    <property type="match status" value="1"/>
</dbReference>
<dbReference type="InterPro" id="IPR002109">
    <property type="entry name" value="Glutaredoxin"/>
</dbReference>
<evidence type="ECO:0000256" key="3">
    <source>
        <dbReference type="ARBA" id="ARBA00023014"/>
    </source>
</evidence>
<evidence type="ECO:0000313" key="6">
    <source>
        <dbReference type="Proteomes" id="UP000274922"/>
    </source>
</evidence>
<organism evidence="5 6">
    <name type="scientific">Caulochytrium protostelioides</name>
    <dbReference type="NCBI Taxonomy" id="1555241"/>
    <lineage>
        <taxon>Eukaryota</taxon>
        <taxon>Fungi</taxon>
        <taxon>Fungi incertae sedis</taxon>
        <taxon>Chytridiomycota</taxon>
        <taxon>Chytridiomycota incertae sedis</taxon>
        <taxon>Chytridiomycetes</taxon>
        <taxon>Caulochytriales</taxon>
        <taxon>Caulochytriaceae</taxon>
        <taxon>Caulochytrium</taxon>
    </lineage>
</organism>
<dbReference type="SUPFAM" id="SSF52833">
    <property type="entry name" value="Thioredoxin-like"/>
    <property type="match status" value="3"/>
</dbReference>
<reference evidence="6" key="1">
    <citation type="journal article" date="2018" name="Nat. Microbiol.">
        <title>Leveraging single-cell genomics to expand the fungal tree of life.</title>
        <authorList>
            <person name="Ahrendt S.R."/>
            <person name="Quandt C.A."/>
            <person name="Ciobanu D."/>
            <person name="Clum A."/>
            <person name="Salamov A."/>
            <person name="Andreopoulos B."/>
            <person name="Cheng J.F."/>
            <person name="Woyke T."/>
            <person name="Pelin A."/>
            <person name="Henrissat B."/>
            <person name="Reynolds N.K."/>
            <person name="Benny G.L."/>
            <person name="Smith M.E."/>
            <person name="James T.Y."/>
            <person name="Grigoriev I.V."/>
        </authorList>
    </citation>
    <scope>NUCLEOTIDE SEQUENCE [LARGE SCALE GENOMIC DNA]</scope>
    <source>
        <strain evidence="6">ATCC 52028</strain>
    </source>
</reference>
<dbReference type="AlphaFoldDB" id="A0A4P9XA40"/>
<dbReference type="EMBL" id="ML014148">
    <property type="protein sequence ID" value="RKP02234.1"/>
    <property type="molecule type" value="Genomic_DNA"/>
</dbReference>
<dbReference type="OrthoDB" id="415696at2759"/>
<dbReference type="Proteomes" id="UP000274922">
    <property type="component" value="Unassembled WGS sequence"/>
</dbReference>
<dbReference type="GO" id="GO:0005634">
    <property type="term" value="C:nucleus"/>
    <property type="evidence" value="ECO:0007669"/>
    <property type="project" value="TreeGrafter"/>
</dbReference>
<feature type="domain" description="Glutaredoxin" evidence="4">
    <location>
        <begin position="207"/>
        <end position="271"/>
    </location>
</feature>
<keyword evidence="1" id="KW-0479">Metal-binding</keyword>
<accession>A0A4P9XA40</accession>
<dbReference type="STRING" id="1555241.A0A4P9XA40"/>
<sequence length="291" mass="32356">MNRVFEELSRKFPQLFYGSILAEDLAPVSEALEIAAVPSFLIVKDGATVVERIEGAEPAQLRTLVEKYAKAFTAKTPQTPTVATDAQTQEALHARLTQLTTAVPVMVFIKGTPEVPRCGFSKQLISLLAELDVEYGSFDILSDDAVRQGLKTFSNWPTFPQVYVNGELIGGLDIVKELHASGELAAMLPQQPDLPTRLRALTTRAPVMLFMKGDPETPRCGFSRQIVQILRDHKIAFESFDILSDEEIRQELKKFSNWPTYPQLYAKGEFIGGLDIVKELVENNELMEAVA</sequence>
<dbReference type="InterPro" id="IPR004480">
    <property type="entry name" value="Monothiol_GRX-rel"/>
</dbReference>
<name>A0A4P9XA40_9FUNG</name>